<evidence type="ECO:0008006" key="5">
    <source>
        <dbReference type="Google" id="ProtNLM"/>
    </source>
</evidence>
<dbReference type="OrthoDB" id="2972228at2759"/>
<dbReference type="HOGENOM" id="CLU_1008209_0_0_1"/>
<dbReference type="GeneID" id="18827572"/>
<evidence type="ECO:0000256" key="1">
    <source>
        <dbReference type="SAM" id="MobiDB-lite"/>
    </source>
</evidence>
<dbReference type="KEGG" id="abp:AGABI1DRAFT131961"/>
<gene>
    <name evidence="3" type="ORF">AGABI1DRAFT_131961</name>
</gene>
<dbReference type="InParanoid" id="K5XMD2"/>
<keyword evidence="2" id="KW-0812">Transmembrane</keyword>
<proteinExistence type="predicted"/>
<dbReference type="AlphaFoldDB" id="K5XMD2"/>
<dbReference type="RefSeq" id="XP_007333636.1">
    <property type="nucleotide sequence ID" value="XM_007333574.1"/>
</dbReference>
<sequence length="276" mass="30148">MSTFEPTRTILAPRRDAPVNSFSIANPGASTSGGVVYTSMPHETLSSRGKFAVSVYAYVGIAFLIATFLFALGYAFFKVRRDRGKRNYDLDNGLDDADHHTRYVSKSARLKCTQLGKLNMELAHDVKKKQAKASKAGRQSTLEVPSLEPSHTLKRSGSAHTLSNPVKRVSWASSTSTVRDSKDLRPGSSVKPIHTPENGAADSYSQKVAPISPLPRVQDSRARVNVSHLSDPRALQRQELVGTASPDICQDWSTPDRAGEGDGMQQFLAPTRPARR</sequence>
<dbReference type="EMBL" id="JH971409">
    <property type="protein sequence ID" value="EKM75730.1"/>
    <property type="molecule type" value="Genomic_DNA"/>
</dbReference>
<accession>K5XMD2</accession>
<keyword evidence="2" id="KW-0472">Membrane</keyword>
<reference evidence="4" key="1">
    <citation type="journal article" date="2012" name="Proc. Natl. Acad. Sci. U.S.A.">
        <title>Genome sequence of the button mushroom Agaricus bisporus reveals mechanisms governing adaptation to a humic-rich ecological niche.</title>
        <authorList>
            <person name="Morin E."/>
            <person name="Kohler A."/>
            <person name="Baker A.R."/>
            <person name="Foulongne-Oriol M."/>
            <person name="Lombard V."/>
            <person name="Nagy L.G."/>
            <person name="Ohm R.A."/>
            <person name="Patyshakuliyeva A."/>
            <person name="Brun A."/>
            <person name="Aerts A.L."/>
            <person name="Bailey A.M."/>
            <person name="Billette C."/>
            <person name="Coutinho P.M."/>
            <person name="Deakin G."/>
            <person name="Doddapaneni H."/>
            <person name="Floudas D."/>
            <person name="Grimwood J."/>
            <person name="Hilden K."/>
            <person name="Kuees U."/>
            <person name="LaButti K.M."/>
            <person name="Lapidus A."/>
            <person name="Lindquist E.A."/>
            <person name="Lucas S.M."/>
            <person name="Murat C."/>
            <person name="Riley R.W."/>
            <person name="Salamov A.A."/>
            <person name="Schmutz J."/>
            <person name="Subramanian V."/>
            <person name="Woesten H.A.B."/>
            <person name="Xu J."/>
            <person name="Eastwood D.C."/>
            <person name="Foster G.D."/>
            <person name="Sonnenberg A.S."/>
            <person name="Cullen D."/>
            <person name="de Vries R.P."/>
            <person name="Lundell T."/>
            <person name="Hibbett D.S."/>
            <person name="Henrissat B."/>
            <person name="Burton K.S."/>
            <person name="Kerrigan R.W."/>
            <person name="Challen M.P."/>
            <person name="Grigoriev I.V."/>
            <person name="Martin F."/>
        </authorList>
    </citation>
    <scope>NUCLEOTIDE SEQUENCE [LARGE SCALE GENOMIC DNA]</scope>
    <source>
        <strain evidence="4">JB137-S8 / ATCC MYA-4627 / FGSC 10392</strain>
    </source>
</reference>
<evidence type="ECO:0000313" key="4">
    <source>
        <dbReference type="Proteomes" id="UP000008493"/>
    </source>
</evidence>
<feature type="region of interest" description="Disordered" evidence="1">
    <location>
        <begin position="127"/>
        <end position="212"/>
    </location>
</feature>
<keyword evidence="4" id="KW-1185">Reference proteome</keyword>
<organism evidence="3 4">
    <name type="scientific">Agaricus bisporus var. burnettii (strain JB137-S8 / ATCC MYA-4627 / FGSC 10392)</name>
    <name type="common">White button mushroom</name>
    <dbReference type="NCBI Taxonomy" id="597362"/>
    <lineage>
        <taxon>Eukaryota</taxon>
        <taxon>Fungi</taxon>
        <taxon>Dikarya</taxon>
        <taxon>Basidiomycota</taxon>
        <taxon>Agaricomycotina</taxon>
        <taxon>Agaricomycetes</taxon>
        <taxon>Agaricomycetidae</taxon>
        <taxon>Agaricales</taxon>
        <taxon>Agaricineae</taxon>
        <taxon>Agaricaceae</taxon>
        <taxon>Agaricus</taxon>
    </lineage>
</organism>
<dbReference type="Proteomes" id="UP000008493">
    <property type="component" value="Unassembled WGS sequence"/>
</dbReference>
<evidence type="ECO:0000313" key="3">
    <source>
        <dbReference type="EMBL" id="EKM75730.1"/>
    </source>
</evidence>
<feature type="region of interest" description="Disordered" evidence="1">
    <location>
        <begin position="235"/>
        <end position="276"/>
    </location>
</feature>
<protein>
    <recommendedName>
        <fullName evidence="5">Transmembrane protein</fullName>
    </recommendedName>
</protein>
<evidence type="ECO:0000256" key="2">
    <source>
        <dbReference type="SAM" id="Phobius"/>
    </source>
</evidence>
<feature type="transmembrane region" description="Helical" evidence="2">
    <location>
        <begin position="55"/>
        <end position="77"/>
    </location>
</feature>
<dbReference type="OMA" id="IHTPENG"/>
<name>K5XMD2_AGABU</name>
<keyword evidence="2" id="KW-1133">Transmembrane helix</keyword>